<dbReference type="Proteomes" id="UP001362999">
    <property type="component" value="Unassembled WGS sequence"/>
</dbReference>
<organism evidence="2 3">
    <name type="scientific">Favolaschia claudopus</name>
    <dbReference type="NCBI Taxonomy" id="2862362"/>
    <lineage>
        <taxon>Eukaryota</taxon>
        <taxon>Fungi</taxon>
        <taxon>Dikarya</taxon>
        <taxon>Basidiomycota</taxon>
        <taxon>Agaricomycotina</taxon>
        <taxon>Agaricomycetes</taxon>
        <taxon>Agaricomycetidae</taxon>
        <taxon>Agaricales</taxon>
        <taxon>Marasmiineae</taxon>
        <taxon>Mycenaceae</taxon>
        <taxon>Favolaschia</taxon>
    </lineage>
</organism>
<accession>A0AAW0DRB8</accession>
<protein>
    <recommendedName>
        <fullName evidence="4">AB hydrolase-1 domain-containing protein</fullName>
    </recommendedName>
</protein>
<evidence type="ECO:0000313" key="2">
    <source>
        <dbReference type="EMBL" id="KAK7055272.1"/>
    </source>
</evidence>
<name>A0AAW0DRB8_9AGAR</name>
<gene>
    <name evidence="2" type="ORF">R3P38DRAFT_1349671</name>
</gene>
<proteinExistence type="predicted"/>
<comment type="caution">
    <text evidence="2">The sequence shown here is derived from an EMBL/GenBank/DDBJ whole genome shotgun (WGS) entry which is preliminary data.</text>
</comment>
<evidence type="ECO:0000256" key="1">
    <source>
        <dbReference type="SAM" id="SignalP"/>
    </source>
</evidence>
<reference evidence="2 3" key="1">
    <citation type="journal article" date="2024" name="J Genomics">
        <title>Draft genome sequencing and assembly of Favolaschia claudopus CIRM-BRFM 2984 isolated from oak limbs.</title>
        <authorList>
            <person name="Navarro D."/>
            <person name="Drula E."/>
            <person name="Chaduli D."/>
            <person name="Cazenave R."/>
            <person name="Ahrendt S."/>
            <person name="Wang J."/>
            <person name="Lipzen A."/>
            <person name="Daum C."/>
            <person name="Barry K."/>
            <person name="Grigoriev I.V."/>
            <person name="Favel A."/>
            <person name="Rosso M.N."/>
            <person name="Martin F."/>
        </authorList>
    </citation>
    <scope>NUCLEOTIDE SEQUENCE [LARGE SCALE GENOMIC DNA]</scope>
    <source>
        <strain evidence="2 3">CIRM-BRFM 2984</strain>
    </source>
</reference>
<keyword evidence="3" id="KW-1185">Reference proteome</keyword>
<dbReference type="EMBL" id="JAWWNJ010000005">
    <property type="protein sequence ID" value="KAK7055272.1"/>
    <property type="molecule type" value="Genomic_DNA"/>
</dbReference>
<evidence type="ECO:0008006" key="4">
    <source>
        <dbReference type="Google" id="ProtNLM"/>
    </source>
</evidence>
<sequence>MRFFSQLAGVLSLLLVLPVHIAAFNSLIVNTNPNIALSYLDSGAPRGVSNYPTIFAIHGMIFSNLVFQKIMDLAPSLGVRVVAVNRRPFPGSTSLTAAELNVINTGGSGADERAAQLDTRGHEIATFISNFITQFNLPRMSADGKTGGAIILGWSVGAPYALAAISAADSLPTPIKSTFSTNLRSVIVYEAAPIAIGLPTPPQNWNALVDNTIPANLQLQAFGQWLTSYFDHDISKRSLDGLSWVITSPSRTPTLYSIAAAKKLDAMQELGADAQTDLPMLFFFGDQLVASYRKAFYDANVAALFPKLKRSVLCGNKTAAFGINGFWAIQDDQKVNGPKTSVTYKMMSGTNHLGHWDDPSTVLNAIISLA</sequence>
<dbReference type="Gene3D" id="3.40.50.1820">
    <property type="entry name" value="alpha/beta hydrolase"/>
    <property type="match status" value="1"/>
</dbReference>
<keyword evidence="1" id="KW-0732">Signal</keyword>
<feature type="signal peptide" evidence="1">
    <location>
        <begin position="1"/>
        <end position="23"/>
    </location>
</feature>
<dbReference type="AlphaFoldDB" id="A0AAW0DRB8"/>
<feature type="chain" id="PRO_5043396038" description="AB hydrolase-1 domain-containing protein" evidence="1">
    <location>
        <begin position="24"/>
        <end position="370"/>
    </location>
</feature>
<dbReference type="SUPFAM" id="SSF53474">
    <property type="entry name" value="alpha/beta-Hydrolases"/>
    <property type="match status" value="1"/>
</dbReference>
<evidence type="ECO:0000313" key="3">
    <source>
        <dbReference type="Proteomes" id="UP001362999"/>
    </source>
</evidence>
<dbReference type="InterPro" id="IPR029058">
    <property type="entry name" value="AB_hydrolase_fold"/>
</dbReference>